<dbReference type="CDD" id="cd03453">
    <property type="entry name" value="SAV4209_like"/>
    <property type="match status" value="1"/>
</dbReference>
<accession>A0A852VQC5</accession>
<evidence type="ECO:0000313" key="4">
    <source>
        <dbReference type="Proteomes" id="UP000554054"/>
    </source>
</evidence>
<evidence type="ECO:0000313" key="3">
    <source>
        <dbReference type="EMBL" id="NYF97660.1"/>
    </source>
</evidence>
<evidence type="ECO:0000256" key="1">
    <source>
        <dbReference type="ARBA" id="ARBA00005254"/>
    </source>
</evidence>
<feature type="domain" description="MaoC-like" evidence="2">
    <location>
        <begin position="19"/>
        <end position="127"/>
    </location>
</feature>
<dbReference type="PANTHER" id="PTHR43841">
    <property type="entry name" value="3-HYDROXYACYL-THIOESTER DEHYDRATASE HTDX-RELATED"/>
    <property type="match status" value="1"/>
</dbReference>
<proteinExistence type="inferred from homology"/>
<organism evidence="3 4">
    <name type="scientific">Janibacter cremeus</name>
    <dbReference type="NCBI Taxonomy" id="1285192"/>
    <lineage>
        <taxon>Bacteria</taxon>
        <taxon>Bacillati</taxon>
        <taxon>Actinomycetota</taxon>
        <taxon>Actinomycetes</taxon>
        <taxon>Micrococcales</taxon>
        <taxon>Intrasporangiaceae</taxon>
        <taxon>Janibacter</taxon>
    </lineage>
</organism>
<evidence type="ECO:0000259" key="2">
    <source>
        <dbReference type="Pfam" id="PF01575"/>
    </source>
</evidence>
<gene>
    <name evidence="3" type="ORF">BJY20_001052</name>
</gene>
<dbReference type="RefSeq" id="WP_185990560.1">
    <property type="nucleotide sequence ID" value="NZ_JACCAE010000001.1"/>
</dbReference>
<dbReference type="InterPro" id="IPR029069">
    <property type="entry name" value="HotDog_dom_sf"/>
</dbReference>
<name>A0A852VQC5_9MICO</name>
<dbReference type="PANTHER" id="PTHR43841:SF3">
    <property type="entry name" value="(3R)-HYDROXYACYL-ACP DEHYDRATASE SUBUNIT HADB"/>
    <property type="match status" value="1"/>
</dbReference>
<dbReference type="AlphaFoldDB" id="A0A852VQC5"/>
<reference evidence="3 4" key="1">
    <citation type="submission" date="2020-07" db="EMBL/GenBank/DDBJ databases">
        <title>Sequencing the genomes of 1000 actinobacteria strains.</title>
        <authorList>
            <person name="Klenk H.-P."/>
        </authorList>
    </citation>
    <scope>NUCLEOTIDE SEQUENCE [LARGE SCALE GENOMIC DNA]</scope>
    <source>
        <strain evidence="3 4">DSM 26154</strain>
    </source>
</reference>
<dbReference type="Pfam" id="PF01575">
    <property type="entry name" value="MaoC_dehydratas"/>
    <property type="match status" value="1"/>
</dbReference>
<keyword evidence="4" id="KW-1185">Reference proteome</keyword>
<dbReference type="Proteomes" id="UP000554054">
    <property type="component" value="Unassembled WGS sequence"/>
</dbReference>
<sequence length="144" mass="15397">MSEQTVRRFADVSEGEALPARSIPVTRATLVHYAGASGDRNVIHWDERTAKAVGLPDVIAHGMWTMGAVIQLVTDWVGDAGRILDYGTRFTKPVVVPHDGGTSIDVTGTVKSLDAQTKQGVVELVVTSSGEKVLGRCRATVQLD</sequence>
<dbReference type="EMBL" id="JACCAE010000001">
    <property type="protein sequence ID" value="NYF97660.1"/>
    <property type="molecule type" value="Genomic_DNA"/>
</dbReference>
<dbReference type="InterPro" id="IPR002539">
    <property type="entry name" value="MaoC-like_dom"/>
</dbReference>
<dbReference type="SUPFAM" id="SSF54637">
    <property type="entry name" value="Thioesterase/thiol ester dehydrase-isomerase"/>
    <property type="match status" value="1"/>
</dbReference>
<comment type="similarity">
    <text evidence="1">Belongs to the enoyl-CoA hydratase/isomerase family.</text>
</comment>
<comment type="caution">
    <text evidence="3">The sequence shown here is derived from an EMBL/GenBank/DDBJ whole genome shotgun (WGS) entry which is preliminary data.</text>
</comment>
<dbReference type="Gene3D" id="3.10.129.10">
    <property type="entry name" value="Hotdog Thioesterase"/>
    <property type="match status" value="1"/>
</dbReference>
<protein>
    <submittedName>
        <fullName evidence="3">Acyl dehydratase</fullName>
    </submittedName>
</protein>